<organism evidence="4 5">
    <name type="scientific">Aspergillus keveii</name>
    <dbReference type="NCBI Taxonomy" id="714993"/>
    <lineage>
        <taxon>Eukaryota</taxon>
        <taxon>Fungi</taxon>
        <taxon>Dikarya</taxon>
        <taxon>Ascomycota</taxon>
        <taxon>Pezizomycotina</taxon>
        <taxon>Eurotiomycetes</taxon>
        <taxon>Eurotiomycetidae</taxon>
        <taxon>Eurotiales</taxon>
        <taxon>Aspergillaceae</taxon>
        <taxon>Aspergillus</taxon>
        <taxon>Aspergillus subgen. Nidulantes</taxon>
    </lineage>
</organism>
<sequence>MSSNNVLQLFLDKGQALFSFLLPGLQHQLFRPLVRKTLLSLAAIQLLRTVNGHLTRHIQNNGVKARPWNPSRELAVVTGGSSGIGRQIMEDLSKLGVTIIIFDIQEPTFALPSNVFFYKVDITSPSAVKDAATLVRKDHGNPTILINNAGVAFLSTILEQPEAEIRLCYDVNTISHYWTVKDFLPDMLKNDHGHIVTIASTASFASAGAMADYSGSKASALAFHESLTQEVRHWYGAKRVRTSVIHPNFVQTPMTSHIFQNGLLSGEPLITTKQVSQAVVRQLVEGNSGQVVVPSSRGILAIIRALPGWMQVKLFDQASKPFYRMGHLPAQAQ</sequence>
<dbReference type="PRINTS" id="PR00080">
    <property type="entry name" value="SDRFAMILY"/>
</dbReference>
<evidence type="ECO:0008006" key="6">
    <source>
        <dbReference type="Google" id="ProtNLM"/>
    </source>
</evidence>
<evidence type="ECO:0000313" key="5">
    <source>
        <dbReference type="Proteomes" id="UP001610563"/>
    </source>
</evidence>
<dbReference type="Gene3D" id="3.40.50.720">
    <property type="entry name" value="NAD(P)-binding Rossmann-like Domain"/>
    <property type="match status" value="1"/>
</dbReference>
<dbReference type="InterPro" id="IPR002347">
    <property type="entry name" value="SDR_fam"/>
</dbReference>
<dbReference type="CDD" id="cd05339">
    <property type="entry name" value="17beta-HSDXI-like_SDR_c"/>
    <property type="match status" value="1"/>
</dbReference>
<proteinExistence type="inferred from homology"/>
<keyword evidence="2" id="KW-0560">Oxidoreductase</keyword>
<protein>
    <recommendedName>
        <fullName evidence="6">Short-chain dehydrogenase/reductase 2</fullName>
    </recommendedName>
</protein>
<evidence type="ECO:0000313" key="4">
    <source>
        <dbReference type="EMBL" id="KAL2786085.1"/>
    </source>
</evidence>
<dbReference type="PANTHER" id="PTHR24322:SF736">
    <property type="entry name" value="RETINOL DEHYDROGENASE 10"/>
    <property type="match status" value="1"/>
</dbReference>
<dbReference type="InterPro" id="IPR036291">
    <property type="entry name" value="NAD(P)-bd_dom_sf"/>
</dbReference>
<comment type="similarity">
    <text evidence="1 3">Belongs to the short-chain dehydrogenases/reductases (SDR) family.</text>
</comment>
<dbReference type="Proteomes" id="UP001610563">
    <property type="component" value="Unassembled WGS sequence"/>
</dbReference>
<reference evidence="4 5" key="1">
    <citation type="submission" date="2024-07" db="EMBL/GenBank/DDBJ databases">
        <title>Section-level genome sequencing and comparative genomics of Aspergillus sections Usti and Cavernicolus.</title>
        <authorList>
            <consortium name="Lawrence Berkeley National Laboratory"/>
            <person name="Nybo J.L."/>
            <person name="Vesth T.C."/>
            <person name="Theobald S."/>
            <person name="Frisvad J.C."/>
            <person name="Larsen T.O."/>
            <person name="Kjaerboelling I."/>
            <person name="Rothschild-Mancinelli K."/>
            <person name="Lyhne E.K."/>
            <person name="Kogle M.E."/>
            <person name="Barry K."/>
            <person name="Clum A."/>
            <person name="Na H."/>
            <person name="Ledsgaard L."/>
            <person name="Lin J."/>
            <person name="Lipzen A."/>
            <person name="Kuo A."/>
            <person name="Riley R."/>
            <person name="Mondo S."/>
            <person name="Labutti K."/>
            <person name="Haridas S."/>
            <person name="Pangalinan J."/>
            <person name="Salamov A.A."/>
            <person name="Simmons B.A."/>
            <person name="Magnuson J.K."/>
            <person name="Chen J."/>
            <person name="Drula E."/>
            <person name="Henrissat B."/>
            <person name="Wiebenga A."/>
            <person name="Lubbers R.J."/>
            <person name="Gomes A.C."/>
            <person name="Makela M.R."/>
            <person name="Stajich J."/>
            <person name="Grigoriev I.V."/>
            <person name="Mortensen U.H."/>
            <person name="De Vries R.P."/>
            <person name="Baker S.E."/>
            <person name="Andersen M.R."/>
        </authorList>
    </citation>
    <scope>NUCLEOTIDE SEQUENCE [LARGE SCALE GENOMIC DNA]</scope>
    <source>
        <strain evidence="4 5">CBS 209.92</strain>
    </source>
</reference>
<name>A0ABR4FS70_9EURO</name>
<evidence type="ECO:0000256" key="1">
    <source>
        <dbReference type="ARBA" id="ARBA00006484"/>
    </source>
</evidence>
<dbReference type="PANTHER" id="PTHR24322">
    <property type="entry name" value="PKSB"/>
    <property type="match status" value="1"/>
</dbReference>
<dbReference type="EMBL" id="JBFTWV010000126">
    <property type="protein sequence ID" value="KAL2786085.1"/>
    <property type="molecule type" value="Genomic_DNA"/>
</dbReference>
<keyword evidence="5" id="KW-1185">Reference proteome</keyword>
<evidence type="ECO:0000256" key="3">
    <source>
        <dbReference type="RuleBase" id="RU000363"/>
    </source>
</evidence>
<dbReference type="PRINTS" id="PR00081">
    <property type="entry name" value="GDHRDH"/>
</dbReference>
<dbReference type="Pfam" id="PF00106">
    <property type="entry name" value="adh_short"/>
    <property type="match status" value="1"/>
</dbReference>
<dbReference type="SUPFAM" id="SSF51735">
    <property type="entry name" value="NAD(P)-binding Rossmann-fold domains"/>
    <property type="match status" value="1"/>
</dbReference>
<gene>
    <name evidence="4" type="ORF">BJX66DRAFT_313492</name>
</gene>
<evidence type="ECO:0000256" key="2">
    <source>
        <dbReference type="ARBA" id="ARBA00023002"/>
    </source>
</evidence>
<accession>A0ABR4FS70</accession>
<comment type="caution">
    <text evidence="4">The sequence shown here is derived from an EMBL/GenBank/DDBJ whole genome shotgun (WGS) entry which is preliminary data.</text>
</comment>